<keyword evidence="2" id="KW-0812">Transmembrane</keyword>
<protein>
    <recommendedName>
        <fullName evidence="5">Cellulase</fullName>
    </recommendedName>
</protein>
<evidence type="ECO:0000313" key="3">
    <source>
        <dbReference type="EMBL" id="MER6272271.1"/>
    </source>
</evidence>
<keyword evidence="2" id="KW-0472">Membrane</keyword>
<feature type="compositionally biased region" description="Low complexity" evidence="1">
    <location>
        <begin position="90"/>
        <end position="137"/>
    </location>
</feature>
<evidence type="ECO:0000313" key="4">
    <source>
        <dbReference type="Proteomes" id="UP001490365"/>
    </source>
</evidence>
<evidence type="ECO:0000256" key="1">
    <source>
        <dbReference type="SAM" id="MobiDB-lite"/>
    </source>
</evidence>
<comment type="caution">
    <text evidence="3">The sequence shown here is derived from an EMBL/GenBank/DDBJ whole genome shotgun (WGS) entry which is preliminary data.</text>
</comment>
<feature type="region of interest" description="Disordered" evidence="1">
    <location>
        <begin position="76"/>
        <end position="156"/>
    </location>
</feature>
<feature type="transmembrane region" description="Helical" evidence="2">
    <location>
        <begin position="48"/>
        <end position="71"/>
    </location>
</feature>
<dbReference type="InterPro" id="IPR006311">
    <property type="entry name" value="TAT_signal"/>
</dbReference>
<sequence length="156" mass="16097">MTTRFDDEPEFDGPDDPLAVILRPPAAHLGAPPGRYEEIRRAAGRRRLVRAAAGAGVTCAVAVCVTLSLHLTAPAVRHSPQVPLAPPAVSPAAPHRPSGSPTPVTPSPRRSVAPTQRATTQAPARGASATPSTAPSAVRDVPSEYRPSALATTATR</sequence>
<name>A0ABV1TQH1_9ACTN</name>
<dbReference type="RefSeq" id="WP_351960593.1">
    <property type="nucleotide sequence ID" value="NZ_JBEOZM010000021.1"/>
</dbReference>
<organism evidence="3 4">
    <name type="scientific">Streptomyces sp. 900105755</name>
    <dbReference type="NCBI Taxonomy" id="3154389"/>
    <lineage>
        <taxon>Bacteria</taxon>
        <taxon>Bacillati</taxon>
        <taxon>Actinomycetota</taxon>
        <taxon>Actinomycetes</taxon>
        <taxon>Kitasatosporales</taxon>
        <taxon>Streptomycetaceae</taxon>
        <taxon>Streptomyces</taxon>
    </lineage>
</organism>
<dbReference type="Proteomes" id="UP001490365">
    <property type="component" value="Unassembled WGS sequence"/>
</dbReference>
<keyword evidence="2" id="KW-1133">Transmembrane helix</keyword>
<dbReference type="PROSITE" id="PS51318">
    <property type="entry name" value="TAT"/>
    <property type="match status" value="1"/>
</dbReference>
<evidence type="ECO:0000256" key="2">
    <source>
        <dbReference type="SAM" id="Phobius"/>
    </source>
</evidence>
<keyword evidence="4" id="KW-1185">Reference proteome</keyword>
<accession>A0ABV1TQH1</accession>
<proteinExistence type="predicted"/>
<gene>
    <name evidence="3" type="ORF">ABT211_34060</name>
</gene>
<evidence type="ECO:0008006" key="5">
    <source>
        <dbReference type="Google" id="ProtNLM"/>
    </source>
</evidence>
<reference evidence="3 4" key="1">
    <citation type="submission" date="2024-06" db="EMBL/GenBank/DDBJ databases">
        <title>The Natural Products Discovery Center: Release of the First 8490 Sequenced Strains for Exploring Actinobacteria Biosynthetic Diversity.</title>
        <authorList>
            <person name="Kalkreuter E."/>
            <person name="Kautsar S.A."/>
            <person name="Yang D."/>
            <person name="Bader C.D."/>
            <person name="Teijaro C.N."/>
            <person name="Fluegel L."/>
            <person name="Davis C.M."/>
            <person name="Simpson J.R."/>
            <person name="Lauterbach L."/>
            <person name="Steele A.D."/>
            <person name="Gui C."/>
            <person name="Meng S."/>
            <person name="Li G."/>
            <person name="Viehrig K."/>
            <person name="Ye F."/>
            <person name="Su P."/>
            <person name="Kiefer A.F."/>
            <person name="Nichols A."/>
            <person name="Cepeda A.J."/>
            <person name="Yan W."/>
            <person name="Fan B."/>
            <person name="Jiang Y."/>
            <person name="Adhikari A."/>
            <person name="Zheng C.-J."/>
            <person name="Schuster L."/>
            <person name="Cowan T.M."/>
            <person name="Smanski M.J."/>
            <person name="Chevrette M.G."/>
            <person name="De Carvalho L.P.S."/>
            <person name="Shen B."/>
        </authorList>
    </citation>
    <scope>NUCLEOTIDE SEQUENCE [LARGE SCALE GENOMIC DNA]</scope>
    <source>
        <strain evidence="3 4">NPDC001694</strain>
    </source>
</reference>
<dbReference type="EMBL" id="JBEOZM010000021">
    <property type="protein sequence ID" value="MER6272271.1"/>
    <property type="molecule type" value="Genomic_DNA"/>
</dbReference>